<gene>
    <name evidence="1" type="ORF">PGLA2088_LOCUS34279</name>
</gene>
<accession>A0A813KKA0</accession>
<dbReference type="EMBL" id="CAJNNW010031254">
    <property type="protein sequence ID" value="CAE8706634.1"/>
    <property type="molecule type" value="Genomic_DNA"/>
</dbReference>
<protein>
    <submittedName>
        <fullName evidence="1">Uncharacterized protein</fullName>
    </submittedName>
</protein>
<proteinExistence type="predicted"/>
<comment type="caution">
    <text evidence="1">The sequence shown here is derived from an EMBL/GenBank/DDBJ whole genome shotgun (WGS) entry which is preliminary data.</text>
</comment>
<evidence type="ECO:0000313" key="2">
    <source>
        <dbReference type="Proteomes" id="UP000626109"/>
    </source>
</evidence>
<feature type="non-terminal residue" evidence="1">
    <location>
        <position position="1"/>
    </location>
</feature>
<organism evidence="1 2">
    <name type="scientific">Polarella glacialis</name>
    <name type="common">Dinoflagellate</name>
    <dbReference type="NCBI Taxonomy" id="89957"/>
    <lineage>
        <taxon>Eukaryota</taxon>
        <taxon>Sar</taxon>
        <taxon>Alveolata</taxon>
        <taxon>Dinophyceae</taxon>
        <taxon>Suessiales</taxon>
        <taxon>Suessiaceae</taxon>
        <taxon>Polarella</taxon>
    </lineage>
</organism>
<dbReference type="Proteomes" id="UP000626109">
    <property type="component" value="Unassembled WGS sequence"/>
</dbReference>
<dbReference type="AlphaFoldDB" id="A0A813KKA0"/>
<evidence type="ECO:0000313" key="1">
    <source>
        <dbReference type="EMBL" id="CAE8706634.1"/>
    </source>
</evidence>
<reference evidence="1" key="1">
    <citation type="submission" date="2021-02" db="EMBL/GenBank/DDBJ databases">
        <authorList>
            <person name="Dougan E. K."/>
            <person name="Rhodes N."/>
            <person name="Thang M."/>
            <person name="Chan C."/>
        </authorList>
    </citation>
    <scope>NUCLEOTIDE SEQUENCE</scope>
</reference>
<sequence length="125" mass="14111">DHWLELATDSYFWHSLPEVMLFEQISEEMQSWVVLASREAHAADPTESLPEISESDSNAAVSKFHLLTSAERVALSMDWSYKSSMLRDSFCNVTTFENVLENLHRAAAWSSEACAAWQAEILRGG</sequence>
<feature type="non-terminal residue" evidence="1">
    <location>
        <position position="125"/>
    </location>
</feature>
<name>A0A813KKA0_POLGL</name>